<evidence type="ECO:0000259" key="6">
    <source>
        <dbReference type="SMART" id="SM00226"/>
    </source>
</evidence>
<dbReference type="PANTHER" id="PTHR11717">
    <property type="entry name" value="LOW MOLECULAR WEIGHT PROTEIN TYROSINE PHOSPHATASE"/>
    <property type="match status" value="1"/>
</dbReference>
<protein>
    <recommendedName>
        <fullName evidence="2">protein-tyrosine-phosphatase</fullName>
        <ecNumber evidence="2">3.1.3.48</ecNumber>
    </recommendedName>
</protein>
<comment type="similarity">
    <text evidence="1">Belongs to the low molecular weight phosphotyrosine protein phosphatase family.</text>
</comment>
<dbReference type="AlphaFoldDB" id="A0A346XXZ6"/>
<dbReference type="CDD" id="cd16343">
    <property type="entry name" value="LMWPTP"/>
    <property type="match status" value="1"/>
</dbReference>
<proteinExistence type="inferred from homology"/>
<dbReference type="GO" id="GO:0004725">
    <property type="term" value="F:protein tyrosine phosphatase activity"/>
    <property type="evidence" value="ECO:0007669"/>
    <property type="project" value="UniProtKB-EC"/>
</dbReference>
<feature type="domain" description="Phosphotyrosine protein phosphatase I" evidence="6">
    <location>
        <begin position="2"/>
        <end position="145"/>
    </location>
</feature>
<evidence type="ECO:0000313" key="7">
    <source>
        <dbReference type="EMBL" id="AXV07093.1"/>
    </source>
</evidence>
<reference evidence="7 8" key="1">
    <citation type="submission" date="2018-09" db="EMBL/GenBank/DDBJ databases">
        <title>Complete genome sequence of Euzebya sp. DY32-46 isolated from seawater of Pacific Ocean.</title>
        <authorList>
            <person name="Xu L."/>
            <person name="Wu Y.-H."/>
            <person name="Xu X.-W."/>
        </authorList>
    </citation>
    <scope>NUCLEOTIDE SEQUENCE [LARGE SCALE GENOMIC DNA]</scope>
    <source>
        <strain evidence="7 8">DY32-46</strain>
    </source>
</reference>
<dbReference type="SMART" id="SM00226">
    <property type="entry name" value="LMWPc"/>
    <property type="match status" value="1"/>
</dbReference>
<evidence type="ECO:0000256" key="5">
    <source>
        <dbReference type="PIRSR" id="PIRSR617867-1"/>
    </source>
</evidence>
<feature type="active site" description="Nucleophile" evidence="5">
    <location>
        <position position="5"/>
    </location>
</feature>
<gene>
    <name evidence="7" type="ORF">DVS28_a2412</name>
</gene>
<name>A0A346XXZ6_9ACTN</name>
<evidence type="ECO:0000256" key="2">
    <source>
        <dbReference type="ARBA" id="ARBA00013064"/>
    </source>
</evidence>
<evidence type="ECO:0000256" key="3">
    <source>
        <dbReference type="ARBA" id="ARBA00022801"/>
    </source>
</evidence>
<dbReference type="PANTHER" id="PTHR11717:SF7">
    <property type="entry name" value="LOW MOLECULAR WEIGHT PHOSPHOTYROSINE PROTEIN PHOSPHATASE"/>
    <property type="match status" value="1"/>
</dbReference>
<keyword evidence="3" id="KW-0378">Hydrolase</keyword>
<dbReference type="InterPro" id="IPR036196">
    <property type="entry name" value="Ptyr_pPase_sf"/>
</dbReference>
<dbReference type="EMBL" id="CP031165">
    <property type="protein sequence ID" value="AXV07093.1"/>
    <property type="molecule type" value="Genomic_DNA"/>
</dbReference>
<dbReference type="Gene3D" id="3.40.50.2300">
    <property type="match status" value="1"/>
</dbReference>
<keyword evidence="8" id="KW-1185">Reference proteome</keyword>
<dbReference type="PRINTS" id="PR00719">
    <property type="entry name" value="LMWPTPASE"/>
</dbReference>
<evidence type="ECO:0000256" key="4">
    <source>
        <dbReference type="ARBA" id="ARBA00022912"/>
    </source>
</evidence>
<sequence length="154" mass="16293">MLMVCLGNICRSPTAEAALREAADAAGVAVEVDSAGTAAYHVGQPPNPPMVAAAGREGLAVSGTARQVVVEDFDRFDLIVAMDTANLADLQHLARDAEDRAKLRLFRDWTDQPGLGVPDPYSGPDEGFTEVVHIVRAAATGLVEALARGENERR</sequence>
<evidence type="ECO:0000313" key="8">
    <source>
        <dbReference type="Proteomes" id="UP000264006"/>
    </source>
</evidence>
<dbReference type="Pfam" id="PF01451">
    <property type="entry name" value="LMWPc"/>
    <property type="match status" value="1"/>
</dbReference>
<dbReference type="InterPro" id="IPR050438">
    <property type="entry name" value="LMW_PTPase"/>
</dbReference>
<organism evidence="7 8">
    <name type="scientific">Euzebya pacifica</name>
    <dbReference type="NCBI Taxonomy" id="1608957"/>
    <lineage>
        <taxon>Bacteria</taxon>
        <taxon>Bacillati</taxon>
        <taxon>Actinomycetota</taxon>
        <taxon>Nitriliruptoria</taxon>
        <taxon>Euzebyales</taxon>
    </lineage>
</organism>
<dbReference type="InterPro" id="IPR017867">
    <property type="entry name" value="Tyr_phospatase_low_mol_wt"/>
</dbReference>
<keyword evidence="4" id="KW-0904">Protein phosphatase</keyword>
<accession>A0A346XXZ6</accession>
<evidence type="ECO:0000256" key="1">
    <source>
        <dbReference type="ARBA" id="ARBA00011063"/>
    </source>
</evidence>
<dbReference type="Proteomes" id="UP000264006">
    <property type="component" value="Chromosome"/>
</dbReference>
<dbReference type="KEGG" id="euz:DVS28_a2412"/>
<feature type="active site" description="Proton donor" evidence="5">
    <location>
        <position position="119"/>
    </location>
</feature>
<dbReference type="SUPFAM" id="SSF52788">
    <property type="entry name" value="Phosphotyrosine protein phosphatases I"/>
    <property type="match status" value="1"/>
</dbReference>
<dbReference type="EC" id="3.1.3.48" evidence="2"/>
<dbReference type="InterPro" id="IPR023485">
    <property type="entry name" value="Ptyr_pPase"/>
</dbReference>
<feature type="active site" evidence="5">
    <location>
        <position position="11"/>
    </location>
</feature>